<evidence type="ECO:0000313" key="2">
    <source>
        <dbReference type="Proteomes" id="UP000010816"/>
    </source>
</evidence>
<organism evidence="1 2">
    <name type="scientific">Thioflavicoccus mobilis 8321</name>
    <dbReference type="NCBI Taxonomy" id="765912"/>
    <lineage>
        <taxon>Bacteria</taxon>
        <taxon>Pseudomonadati</taxon>
        <taxon>Pseudomonadota</taxon>
        <taxon>Gammaproteobacteria</taxon>
        <taxon>Chromatiales</taxon>
        <taxon>Chromatiaceae</taxon>
        <taxon>Thioflavicoccus</taxon>
    </lineage>
</organism>
<name>L0GZ05_9GAMM</name>
<dbReference type="RefSeq" id="WP_015281200.1">
    <property type="nucleotide sequence ID" value="NC_019940.1"/>
</dbReference>
<protein>
    <recommendedName>
        <fullName evidence="3">WGR domain-containing protein</fullName>
    </recommendedName>
</protein>
<evidence type="ECO:0008006" key="3">
    <source>
        <dbReference type="Google" id="ProtNLM"/>
    </source>
</evidence>
<dbReference type="HOGENOM" id="CLU_155888_2_0_6"/>
<proteinExistence type="predicted"/>
<reference evidence="1 2" key="1">
    <citation type="submission" date="2011-09" db="EMBL/GenBank/DDBJ databases">
        <title>Complete sequence of chromosome of Thioflavicoccus mobilis 8321.</title>
        <authorList>
            <consortium name="US DOE Joint Genome Institute"/>
            <person name="Lucas S."/>
            <person name="Han J."/>
            <person name="Lapidus A."/>
            <person name="Cheng J.-F."/>
            <person name="Goodwin L."/>
            <person name="Pitluck S."/>
            <person name="Peters L."/>
            <person name="Ovchinnikova G."/>
            <person name="Lu M."/>
            <person name="Detter J.C."/>
            <person name="Han C."/>
            <person name="Tapia R."/>
            <person name="Land M."/>
            <person name="Hauser L."/>
            <person name="Kyrpides N."/>
            <person name="Ivanova N."/>
            <person name="Pagani I."/>
            <person name="Vogl K."/>
            <person name="Liu Z."/>
            <person name="Imhoff J."/>
            <person name="Thiel V."/>
            <person name="Frigaard N.-U."/>
            <person name="Bryant D."/>
            <person name="Woyke T."/>
        </authorList>
    </citation>
    <scope>NUCLEOTIDE SEQUENCE [LARGE SCALE GENOMIC DNA]</scope>
    <source>
        <strain evidence="1 2">8321</strain>
    </source>
</reference>
<evidence type="ECO:0000313" key="1">
    <source>
        <dbReference type="EMBL" id="AGA91067.1"/>
    </source>
</evidence>
<dbReference type="AlphaFoldDB" id="L0GZ05"/>
<dbReference type="eggNOG" id="ENOG50338ZS">
    <property type="taxonomic scope" value="Bacteria"/>
</dbReference>
<sequence>MYRWINDENGRHYQVILTQDLFGTWTLIASWGARDSRHGGAKRTSLPSREAGLARLKEIDRRRRRNGYRLVRGKLPDAESADS</sequence>
<dbReference type="EMBL" id="CP003051">
    <property type="protein sequence ID" value="AGA91067.1"/>
    <property type="molecule type" value="Genomic_DNA"/>
</dbReference>
<accession>L0GZ05</accession>
<keyword evidence="2" id="KW-1185">Reference proteome</keyword>
<dbReference type="Proteomes" id="UP000010816">
    <property type="component" value="Chromosome"/>
</dbReference>
<dbReference type="KEGG" id="tmb:Thimo_2327"/>
<dbReference type="OrthoDB" id="5801306at2"/>
<gene>
    <name evidence="1" type="ORF">Thimo_2327</name>
</gene>
<dbReference type="STRING" id="765912.Thimo_2327"/>